<dbReference type="KEGG" id="mic:Mic7113_5761"/>
<evidence type="ECO:0000313" key="3">
    <source>
        <dbReference type="EMBL" id="AFZ21386.1"/>
    </source>
</evidence>
<dbReference type="EMBL" id="CP003630">
    <property type="protein sequence ID" value="AFZ21386.1"/>
    <property type="molecule type" value="Genomic_DNA"/>
</dbReference>
<proteinExistence type="predicted"/>
<dbReference type="SUPFAM" id="SSF53756">
    <property type="entry name" value="UDP-Glycosyltransferase/glycogen phosphorylase"/>
    <property type="match status" value="1"/>
</dbReference>
<dbReference type="Pfam" id="PF00534">
    <property type="entry name" value="Glycos_transf_1"/>
    <property type="match status" value="1"/>
</dbReference>
<accession>K9WNJ7</accession>
<dbReference type="PATRIC" id="fig|1173027.3.peg.6377"/>
<dbReference type="PANTHER" id="PTHR46401">
    <property type="entry name" value="GLYCOSYLTRANSFERASE WBBK-RELATED"/>
    <property type="match status" value="1"/>
</dbReference>
<feature type="domain" description="Glycosyl transferase family 1" evidence="2">
    <location>
        <begin position="194"/>
        <end position="344"/>
    </location>
</feature>
<dbReference type="AlphaFoldDB" id="K9WNJ7"/>
<name>K9WNJ7_9CYAN</name>
<sequence length="390" mass="44076">MQKTKNVMYFHLWVPNLFEFKGGIQVYLQDVIKALINEFPSLGLSIFDKLDKHSSPEQLPSQNLTFVFSGNLPRFLQTPYFSITLISGVLKKKPNLILCGHINFSPVALFLHRLTRIPYWIIVYGTDAWEVRDPGKIQALHSADKVISIGTYTRDRIIKEQKISLDKISLLPVTFDAKQFKISPKPDYLIQRYSLEPKQPILLTVGRLSSSDRYKGYDQILHALPEIRSSIPNIHYILVGQGDDRPRIEQLIHQLNLQDCVTLAGFVPDRELCDHYNLCDVFVMPSKGEGFGIVYLEALACGKPTLGGNQDGAIDALCQGELGALVDPDDLEAIAKTILQILQGTYPNSLIYQPELLRQKVIEKFSFECFQKTLGDLIKNSEILESNSNP</sequence>
<protein>
    <submittedName>
        <fullName evidence="3">Glycosyltransferase</fullName>
    </submittedName>
</protein>
<evidence type="ECO:0000259" key="2">
    <source>
        <dbReference type="Pfam" id="PF00534"/>
    </source>
</evidence>
<reference evidence="3 4" key="1">
    <citation type="submission" date="2012-06" db="EMBL/GenBank/DDBJ databases">
        <title>Finished chromosome of genome of Microcoleus sp. PCC 7113.</title>
        <authorList>
            <consortium name="US DOE Joint Genome Institute"/>
            <person name="Gugger M."/>
            <person name="Coursin T."/>
            <person name="Rippka R."/>
            <person name="Tandeau De Marsac N."/>
            <person name="Huntemann M."/>
            <person name="Wei C.-L."/>
            <person name="Han J."/>
            <person name="Detter J.C."/>
            <person name="Han C."/>
            <person name="Tapia R."/>
            <person name="Chen A."/>
            <person name="Kyrpides N."/>
            <person name="Mavromatis K."/>
            <person name="Markowitz V."/>
            <person name="Szeto E."/>
            <person name="Ivanova N."/>
            <person name="Pagani I."/>
            <person name="Pati A."/>
            <person name="Goodwin L."/>
            <person name="Nordberg H.P."/>
            <person name="Cantor M.N."/>
            <person name="Hua S.X."/>
            <person name="Woyke T."/>
            <person name="Kerfeld C.A."/>
        </authorList>
    </citation>
    <scope>NUCLEOTIDE SEQUENCE [LARGE SCALE GENOMIC DNA]</scope>
    <source>
        <strain evidence="3 4">PCC 7113</strain>
    </source>
</reference>
<dbReference type="Gene3D" id="3.40.50.2000">
    <property type="entry name" value="Glycogen Phosphorylase B"/>
    <property type="match status" value="2"/>
</dbReference>
<organism evidence="3 4">
    <name type="scientific">Allocoleopsis franciscana PCC 7113</name>
    <dbReference type="NCBI Taxonomy" id="1173027"/>
    <lineage>
        <taxon>Bacteria</taxon>
        <taxon>Bacillati</taxon>
        <taxon>Cyanobacteriota</taxon>
        <taxon>Cyanophyceae</taxon>
        <taxon>Coleofasciculales</taxon>
        <taxon>Coleofasciculaceae</taxon>
        <taxon>Allocoleopsis</taxon>
        <taxon>Allocoleopsis franciscana</taxon>
    </lineage>
</organism>
<dbReference type="GO" id="GO:0016757">
    <property type="term" value="F:glycosyltransferase activity"/>
    <property type="evidence" value="ECO:0007669"/>
    <property type="project" value="InterPro"/>
</dbReference>
<dbReference type="STRING" id="1173027.Mic7113_5761"/>
<gene>
    <name evidence="3" type="ORF">Mic7113_5761</name>
</gene>
<dbReference type="RefSeq" id="WP_015185515.1">
    <property type="nucleotide sequence ID" value="NC_019738.1"/>
</dbReference>
<dbReference type="GO" id="GO:0009103">
    <property type="term" value="P:lipopolysaccharide biosynthetic process"/>
    <property type="evidence" value="ECO:0007669"/>
    <property type="project" value="TreeGrafter"/>
</dbReference>
<dbReference type="Proteomes" id="UP000010471">
    <property type="component" value="Chromosome"/>
</dbReference>
<keyword evidence="4" id="KW-1185">Reference proteome</keyword>
<evidence type="ECO:0000313" key="4">
    <source>
        <dbReference type="Proteomes" id="UP000010471"/>
    </source>
</evidence>
<dbReference type="OrthoDB" id="9802525at2"/>
<dbReference type="InterPro" id="IPR001296">
    <property type="entry name" value="Glyco_trans_1"/>
</dbReference>
<dbReference type="eggNOG" id="COG0438">
    <property type="taxonomic scope" value="Bacteria"/>
</dbReference>
<dbReference type="HOGENOM" id="CLU_009583_2_5_3"/>
<evidence type="ECO:0000256" key="1">
    <source>
        <dbReference type="ARBA" id="ARBA00022679"/>
    </source>
</evidence>
<dbReference type="PANTHER" id="PTHR46401:SF2">
    <property type="entry name" value="GLYCOSYLTRANSFERASE WBBK-RELATED"/>
    <property type="match status" value="1"/>
</dbReference>
<keyword evidence="1 3" id="KW-0808">Transferase</keyword>